<accession>A0ACC1IH43</accession>
<keyword evidence="2" id="KW-1185">Reference proteome</keyword>
<dbReference type="Proteomes" id="UP001150581">
    <property type="component" value="Unassembled WGS sequence"/>
</dbReference>
<reference evidence="1" key="1">
    <citation type="submission" date="2022-07" db="EMBL/GenBank/DDBJ databases">
        <title>Phylogenomic reconstructions and comparative analyses of Kickxellomycotina fungi.</title>
        <authorList>
            <person name="Reynolds N.K."/>
            <person name="Stajich J.E."/>
            <person name="Barry K."/>
            <person name="Grigoriev I.V."/>
            <person name="Crous P."/>
            <person name="Smith M.E."/>
        </authorList>
    </citation>
    <scope>NUCLEOTIDE SEQUENCE</scope>
    <source>
        <strain evidence="1">Benny 63K</strain>
    </source>
</reference>
<dbReference type="EMBL" id="JANBPG010000655">
    <property type="protein sequence ID" value="KAJ1894733.1"/>
    <property type="molecule type" value="Genomic_DNA"/>
</dbReference>
<evidence type="ECO:0000313" key="2">
    <source>
        <dbReference type="Proteomes" id="UP001150581"/>
    </source>
</evidence>
<sequence>MYTTIKHKQGKRMFACYGAQMFVGCGSACFHATLKYTTQMLDELPMLYLCAFVFYALVEADKKPAYGVLFPSALFAFQAGITLTYLFWMQSPVFHQVAFGLTSVACVVFGLRRMKEMRLSNHTSRILSRMHLLGHVGMWGGFLAWNLDNVFCHRLRSYRSQVGTPLDTLLQLHGWWHILTAYGSTYLLLWVHFIRLARLGHDHLFTVRYRLGFLPYVALKNPKKID</sequence>
<name>A0ACC1IH43_9FUNG</name>
<organism evidence="1 2">
    <name type="scientific">Kickxella alabastrina</name>
    <dbReference type="NCBI Taxonomy" id="61397"/>
    <lineage>
        <taxon>Eukaryota</taxon>
        <taxon>Fungi</taxon>
        <taxon>Fungi incertae sedis</taxon>
        <taxon>Zoopagomycota</taxon>
        <taxon>Kickxellomycotina</taxon>
        <taxon>Kickxellomycetes</taxon>
        <taxon>Kickxellales</taxon>
        <taxon>Kickxellaceae</taxon>
        <taxon>Kickxella</taxon>
    </lineage>
</organism>
<comment type="caution">
    <text evidence="1">The sequence shown here is derived from an EMBL/GenBank/DDBJ whole genome shotgun (WGS) entry which is preliminary data.</text>
</comment>
<evidence type="ECO:0000313" key="1">
    <source>
        <dbReference type="EMBL" id="KAJ1894733.1"/>
    </source>
</evidence>
<proteinExistence type="predicted"/>
<gene>
    <name evidence="1" type="primary">YDC1_6</name>
    <name evidence="1" type="ORF">LPJ66_005011</name>
</gene>
<protein>
    <submittedName>
        <fullName evidence="1">Alkaline ceramidase ydc1</fullName>
    </submittedName>
</protein>